<evidence type="ECO:0000313" key="1">
    <source>
        <dbReference type="EMBL" id="KMO86601.1"/>
    </source>
</evidence>
<organism evidence="1 2">
    <name type="scientific">Megasphaera cerevisiae DSM 20462</name>
    <dbReference type="NCBI Taxonomy" id="1122219"/>
    <lineage>
        <taxon>Bacteria</taxon>
        <taxon>Bacillati</taxon>
        <taxon>Bacillota</taxon>
        <taxon>Negativicutes</taxon>
        <taxon>Veillonellales</taxon>
        <taxon>Veillonellaceae</taxon>
        <taxon>Megasphaera</taxon>
    </lineage>
</organism>
<gene>
    <name evidence="1" type="ORF">AB840_07280</name>
</gene>
<protein>
    <recommendedName>
        <fullName evidence="3">GrdX protein</fullName>
    </recommendedName>
</protein>
<dbReference type="RefSeq" id="WP_048514171.1">
    <property type="nucleotide sequence ID" value="NZ_FUXD01000011.1"/>
</dbReference>
<dbReference type="STRING" id="39029.BSR42_08445"/>
<dbReference type="EMBL" id="LEKT01000019">
    <property type="protein sequence ID" value="KMO86601.1"/>
    <property type="molecule type" value="Genomic_DNA"/>
</dbReference>
<accession>A0A0J6ZNZ4</accession>
<comment type="caution">
    <text evidence="1">The sequence shown here is derived from an EMBL/GenBank/DDBJ whole genome shotgun (WGS) entry which is preliminary data.</text>
</comment>
<dbReference type="AlphaFoldDB" id="A0A0J6ZNZ4"/>
<dbReference type="InterPro" id="IPR047735">
    <property type="entry name" value="GrdX-like"/>
</dbReference>
<keyword evidence="2" id="KW-1185">Reference proteome</keyword>
<reference evidence="1 2" key="1">
    <citation type="submission" date="2015-06" db="EMBL/GenBank/DDBJ databases">
        <title>Draft genome sequence of beer spoilage bacterium Megasphaera cerevisiae type strain 20462.</title>
        <authorList>
            <person name="Kutumbaka K."/>
            <person name="Pasmowitz J."/>
            <person name="Mategko J."/>
            <person name="Reyes D."/>
            <person name="Friedrich A."/>
            <person name="Han S."/>
            <person name="Martens-Habbena W."/>
            <person name="Neal-McKinney J."/>
            <person name="Janagama H.K."/>
            <person name="Nadala C."/>
            <person name="Samadpour M."/>
        </authorList>
    </citation>
    <scope>NUCLEOTIDE SEQUENCE [LARGE SCALE GENOMIC DNA]</scope>
    <source>
        <strain evidence="1 2">DSM 20462</strain>
    </source>
</reference>
<dbReference type="OrthoDB" id="9815289at2"/>
<proteinExistence type="predicted"/>
<dbReference type="Proteomes" id="UP000036503">
    <property type="component" value="Unassembled WGS sequence"/>
</dbReference>
<sequence>MNFRVITNNPKVYRVYAKTCLVEYQKVSYQEVLLQVRHYVQQGCRILSHPLSGSVKPGEMPYKSIMISSQAAGVVDMESELLIEQCLAVCNSFSDAGRRWPACVLDDFQYIDYTLIASAVESARSLG</sequence>
<name>A0A0J6ZNZ4_9FIRM</name>
<dbReference type="InParanoid" id="A0A0J6ZNZ4"/>
<evidence type="ECO:0000313" key="2">
    <source>
        <dbReference type="Proteomes" id="UP000036503"/>
    </source>
</evidence>
<evidence type="ECO:0008006" key="3">
    <source>
        <dbReference type="Google" id="ProtNLM"/>
    </source>
</evidence>
<dbReference type="PATRIC" id="fig|1122219.3.peg.980"/>
<dbReference type="NCBIfam" id="NF038093">
    <property type="entry name" value="GrdX"/>
    <property type="match status" value="1"/>
</dbReference>